<dbReference type="PROSITE" id="PS01167">
    <property type="entry name" value="RIBOSOMAL_L17"/>
    <property type="match status" value="1"/>
</dbReference>
<dbReference type="GO" id="GO:0006412">
    <property type="term" value="P:translation"/>
    <property type="evidence" value="ECO:0007669"/>
    <property type="project" value="UniProtKB-UniRule"/>
</dbReference>
<organism evidence="7 8">
    <name type="scientific">Sphingobacterium humi</name>
    <dbReference type="NCBI Taxonomy" id="1796905"/>
    <lineage>
        <taxon>Bacteria</taxon>
        <taxon>Pseudomonadati</taxon>
        <taxon>Bacteroidota</taxon>
        <taxon>Sphingobacteriia</taxon>
        <taxon>Sphingobacteriales</taxon>
        <taxon>Sphingobacteriaceae</taxon>
        <taxon>Sphingobacterium</taxon>
    </lineage>
</organism>
<evidence type="ECO:0000256" key="4">
    <source>
        <dbReference type="HAMAP-Rule" id="MF_01368"/>
    </source>
</evidence>
<feature type="compositionally biased region" description="Basic residues" evidence="6">
    <location>
        <begin position="132"/>
        <end position="143"/>
    </location>
</feature>
<dbReference type="PANTHER" id="PTHR14413:SF16">
    <property type="entry name" value="LARGE RIBOSOMAL SUBUNIT PROTEIN BL17M"/>
    <property type="match status" value="1"/>
</dbReference>
<dbReference type="HAMAP" id="MF_01368">
    <property type="entry name" value="Ribosomal_bL17"/>
    <property type="match status" value="1"/>
</dbReference>
<dbReference type="GO" id="GO:0003735">
    <property type="term" value="F:structural constituent of ribosome"/>
    <property type="evidence" value="ECO:0007669"/>
    <property type="project" value="InterPro"/>
</dbReference>
<comment type="subunit">
    <text evidence="4">Part of the 50S ribosomal subunit. Contacts protein L32.</text>
</comment>
<keyword evidence="2 4" id="KW-0689">Ribosomal protein</keyword>
<dbReference type="GO" id="GO:0022625">
    <property type="term" value="C:cytosolic large ribosomal subunit"/>
    <property type="evidence" value="ECO:0007669"/>
    <property type="project" value="TreeGrafter"/>
</dbReference>
<evidence type="ECO:0000256" key="2">
    <source>
        <dbReference type="ARBA" id="ARBA00022980"/>
    </source>
</evidence>
<evidence type="ECO:0000256" key="6">
    <source>
        <dbReference type="SAM" id="MobiDB-lite"/>
    </source>
</evidence>
<dbReference type="Gene3D" id="3.90.1030.10">
    <property type="entry name" value="Ribosomal protein L17"/>
    <property type="match status" value="1"/>
</dbReference>
<reference evidence="7 8" key="1">
    <citation type="submission" date="2019-12" db="EMBL/GenBank/DDBJ databases">
        <authorList>
            <person name="Dong K."/>
        </authorList>
    </citation>
    <scope>NUCLEOTIDE SEQUENCE [LARGE SCALE GENOMIC DNA]</scope>
    <source>
        <strain evidence="7 8">JCM 31225</strain>
    </source>
</reference>
<dbReference type="InterPro" id="IPR036373">
    <property type="entry name" value="Ribosomal_bL17_sf"/>
</dbReference>
<gene>
    <name evidence="4 7" type="primary">rplQ</name>
    <name evidence="7" type="ORF">GQF63_10150</name>
</gene>
<dbReference type="Proteomes" id="UP000435036">
    <property type="component" value="Unassembled WGS sequence"/>
</dbReference>
<dbReference type="SUPFAM" id="SSF64263">
    <property type="entry name" value="Prokaryotic ribosomal protein L17"/>
    <property type="match status" value="1"/>
</dbReference>
<evidence type="ECO:0000256" key="5">
    <source>
        <dbReference type="RuleBase" id="RU000660"/>
    </source>
</evidence>
<sequence>MRHGKKVNHLGRTDSHRKAMLANMATSLIKHKRITTTLAKAKALRTYVEPLITKSKNDTTHSRRTVFAYLKDKDAVTILFREVSEKVASRPGGYTRIIKLENRLGDNAEMAFIELVDYNEVYGKTAKTEKKATRRRGAAKKKATPAAEAKEAKAETAQGDDLTIVEGIGPKIAEVLAAAGIATYAELAKTDAEKVKEILTEAGSNFNTADPTTWAEQAQLAADGKFEELEKLKAELDGGKKVDE</sequence>
<dbReference type="InterPro" id="IPR000456">
    <property type="entry name" value="Ribosomal_bL17"/>
</dbReference>
<evidence type="ECO:0000256" key="1">
    <source>
        <dbReference type="ARBA" id="ARBA00008777"/>
    </source>
</evidence>
<keyword evidence="3 4" id="KW-0687">Ribonucleoprotein</keyword>
<dbReference type="RefSeq" id="WP_160369116.1">
    <property type="nucleotide sequence ID" value="NZ_WSQA01000006.1"/>
</dbReference>
<comment type="similarity">
    <text evidence="1 4 5">Belongs to the bacterial ribosomal protein bL17 family.</text>
</comment>
<accession>A0A6N8KZX7</accession>
<dbReference type="Pfam" id="PF14520">
    <property type="entry name" value="HHH_5"/>
    <property type="match status" value="1"/>
</dbReference>
<dbReference type="OrthoDB" id="9809073at2"/>
<keyword evidence="8" id="KW-1185">Reference proteome</keyword>
<dbReference type="PANTHER" id="PTHR14413">
    <property type="entry name" value="RIBOSOMAL PROTEIN L17"/>
    <property type="match status" value="1"/>
</dbReference>
<dbReference type="AlphaFoldDB" id="A0A6N8KZX7"/>
<evidence type="ECO:0000256" key="3">
    <source>
        <dbReference type="ARBA" id="ARBA00023274"/>
    </source>
</evidence>
<protein>
    <recommendedName>
        <fullName evidence="4">Large ribosomal subunit protein bL17</fullName>
    </recommendedName>
</protein>
<dbReference type="Pfam" id="PF01196">
    <property type="entry name" value="Ribosomal_L17"/>
    <property type="match status" value="1"/>
</dbReference>
<dbReference type="FunFam" id="3.90.1030.10:FF:000006">
    <property type="entry name" value="50S ribosomal protein L17"/>
    <property type="match status" value="1"/>
</dbReference>
<feature type="region of interest" description="Disordered" evidence="6">
    <location>
        <begin position="129"/>
        <end position="156"/>
    </location>
</feature>
<name>A0A6N8KZX7_9SPHI</name>
<dbReference type="InterPro" id="IPR047859">
    <property type="entry name" value="Ribosomal_bL17_CS"/>
</dbReference>
<dbReference type="NCBIfam" id="TIGR00059">
    <property type="entry name" value="L17"/>
    <property type="match status" value="1"/>
</dbReference>
<dbReference type="Gene3D" id="1.10.150.20">
    <property type="entry name" value="5' to 3' exonuclease, C-terminal subdomain"/>
    <property type="match status" value="1"/>
</dbReference>
<comment type="caution">
    <text evidence="7">The sequence shown here is derived from an EMBL/GenBank/DDBJ whole genome shotgun (WGS) entry which is preliminary data.</text>
</comment>
<dbReference type="EMBL" id="WSQA01000006">
    <property type="protein sequence ID" value="MVZ62384.1"/>
    <property type="molecule type" value="Genomic_DNA"/>
</dbReference>
<evidence type="ECO:0000313" key="7">
    <source>
        <dbReference type="EMBL" id="MVZ62384.1"/>
    </source>
</evidence>
<evidence type="ECO:0000313" key="8">
    <source>
        <dbReference type="Proteomes" id="UP000435036"/>
    </source>
</evidence>
<proteinExistence type="inferred from homology"/>